<reference evidence="1" key="1">
    <citation type="submission" date="2020-11" db="EMBL/GenBank/DDBJ databases">
        <authorList>
            <person name="Tran Van P."/>
        </authorList>
    </citation>
    <scope>NUCLEOTIDE SEQUENCE</scope>
</reference>
<name>A0A7R9QXH2_9ACAR</name>
<accession>A0A7R9QXH2</accession>
<evidence type="ECO:0000313" key="2">
    <source>
        <dbReference type="Proteomes" id="UP000728032"/>
    </source>
</evidence>
<proteinExistence type="predicted"/>
<organism evidence="1">
    <name type="scientific">Oppiella nova</name>
    <dbReference type="NCBI Taxonomy" id="334625"/>
    <lineage>
        <taxon>Eukaryota</taxon>
        <taxon>Metazoa</taxon>
        <taxon>Ecdysozoa</taxon>
        <taxon>Arthropoda</taxon>
        <taxon>Chelicerata</taxon>
        <taxon>Arachnida</taxon>
        <taxon>Acari</taxon>
        <taxon>Acariformes</taxon>
        <taxon>Sarcoptiformes</taxon>
        <taxon>Oribatida</taxon>
        <taxon>Brachypylina</taxon>
        <taxon>Oppioidea</taxon>
        <taxon>Oppiidae</taxon>
        <taxon>Oppiella</taxon>
    </lineage>
</organism>
<evidence type="ECO:0000313" key="1">
    <source>
        <dbReference type="EMBL" id="CAD7661351.1"/>
    </source>
</evidence>
<dbReference type="OrthoDB" id="6478838at2759"/>
<feature type="non-terminal residue" evidence="1">
    <location>
        <position position="1"/>
    </location>
</feature>
<keyword evidence="2" id="KW-1185">Reference proteome</keyword>
<dbReference type="AlphaFoldDB" id="A0A7R9QXH2"/>
<protein>
    <submittedName>
        <fullName evidence="1">Uncharacterized protein</fullName>
    </submittedName>
</protein>
<sequence length="155" mass="18306">MNRICIKELHLNEVLDTRHEDINESQSVSQIYSKDSLDRFGDDLCEVLVSYLSLEQRFRFECLSKRYQRLLFTAQIYDNKMSQYLLSHVLSAEELSELSVEVKTKLETHLMANQKTIHEMKTELKSLRSKLKTNEGIVNELKTRSPEMKELNDQY</sequence>
<dbReference type="EMBL" id="CAJPVJ010023377">
    <property type="protein sequence ID" value="CAG2178487.1"/>
    <property type="molecule type" value="Genomic_DNA"/>
</dbReference>
<gene>
    <name evidence="1" type="ORF">ONB1V03_LOCUS17912</name>
</gene>
<dbReference type="EMBL" id="OC938202">
    <property type="protein sequence ID" value="CAD7661351.1"/>
    <property type="molecule type" value="Genomic_DNA"/>
</dbReference>
<dbReference type="Proteomes" id="UP000728032">
    <property type="component" value="Unassembled WGS sequence"/>
</dbReference>